<feature type="transmembrane region" description="Helical" evidence="1">
    <location>
        <begin position="95"/>
        <end position="113"/>
    </location>
</feature>
<gene>
    <name evidence="2" type="ORF">GJ688_19390</name>
</gene>
<dbReference type="Proteomes" id="UP000430670">
    <property type="component" value="Unassembled WGS sequence"/>
</dbReference>
<feature type="transmembrane region" description="Helical" evidence="1">
    <location>
        <begin position="55"/>
        <end position="75"/>
    </location>
</feature>
<name>A0A6I3SPS3_HELMO</name>
<reference evidence="2 3" key="1">
    <citation type="submission" date="2019-11" db="EMBL/GenBank/DDBJ databases">
        <title>Whole-genome sequence of a the green, strictly anaerobic photosynthetic bacterium Heliobacillus mobilis DSM 6151.</title>
        <authorList>
            <person name="Kyndt J.A."/>
            <person name="Meyer T.E."/>
        </authorList>
    </citation>
    <scope>NUCLEOTIDE SEQUENCE [LARGE SCALE GENOMIC DNA]</scope>
    <source>
        <strain evidence="2 3">DSM 6151</strain>
    </source>
</reference>
<feature type="transmembrane region" description="Helical" evidence="1">
    <location>
        <begin position="120"/>
        <end position="139"/>
    </location>
</feature>
<keyword evidence="3" id="KW-1185">Reference proteome</keyword>
<dbReference type="EMBL" id="WNKU01000070">
    <property type="protein sequence ID" value="MTV51063.1"/>
    <property type="molecule type" value="Genomic_DNA"/>
</dbReference>
<evidence type="ECO:0000313" key="3">
    <source>
        <dbReference type="Proteomes" id="UP000430670"/>
    </source>
</evidence>
<keyword evidence="1" id="KW-0472">Membrane</keyword>
<organism evidence="2 3">
    <name type="scientific">Heliobacterium mobile</name>
    <name type="common">Heliobacillus mobilis</name>
    <dbReference type="NCBI Taxonomy" id="28064"/>
    <lineage>
        <taxon>Bacteria</taxon>
        <taxon>Bacillati</taxon>
        <taxon>Bacillota</taxon>
        <taxon>Clostridia</taxon>
        <taxon>Eubacteriales</taxon>
        <taxon>Heliobacteriaceae</taxon>
        <taxon>Heliobacterium</taxon>
    </lineage>
</organism>
<evidence type="ECO:0000256" key="1">
    <source>
        <dbReference type="SAM" id="Phobius"/>
    </source>
</evidence>
<protein>
    <submittedName>
        <fullName evidence="2">Uncharacterized protein</fullName>
    </submittedName>
</protein>
<keyword evidence="1" id="KW-0812">Transmembrane</keyword>
<feature type="transmembrane region" description="Helical" evidence="1">
    <location>
        <begin position="31"/>
        <end position="50"/>
    </location>
</feature>
<feature type="transmembrane region" description="Helical" evidence="1">
    <location>
        <begin position="145"/>
        <end position="167"/>
    </location>
</feature>
<comment type="caution">
    <text evidence="2">The sequence shown here is derived from an EMBL/GenBank/DDBJ whole genome shotgun (WGS) entry which is preliminary data.</text>
</comment>
<sequence>MVTNAQVLEASKYLNNLIITQWVTEHFLSPLWLSGVLLILFSYVLFFYLVDKKRIIEILLFGSLVAVSFSVYNATGSQFDLWIQFKRVLPLNPNFFLGDLTLIPLYGMLVYQYTSSWKSFFLWNVIWAGAFAFGLYFLILVRLDAFRYFISFGPIIDFIFLTTDGIVARGILVSLLKLETRHGNLASKRSLSELIAQPVRRPSDFQDRYNDD</sequence>
<keyword evidence="1" id="KW-1133">Transmembrane helix</keyword>
<evidence type="ECO:0000313" key="2">
    <source>
        <dbReference type="EMBL" id="MTV51063.1"/>
    </source>
</evidence>
<dbReference type="AlphaFoldDB" id="A0A6I3SPS3"/>
<proteinExistence type="predicted"/>
<accession>A0A6I3SPS3</accession>